<reference evidence="4 5" key="1">
    <citation type="submission" date="2023-02" db="EMBL/GenBank/DDBJ databases">
        <title>LHISI_Scaffold_Assembly.</title>
        <authorList>
            <person name="Stuart O.P."/>
            <person name="Cleave R."/>
            <person name="Magrath M.J.L."/>
            <person name="Mikheyev A.S."/>
        </authorList>
    </citation>
    <scope>NUCLEOTIDE SEQUENCE [LARGE SCALE GENOMIC DNA]</scope>
    <source>
        <strain evidence="4">Daus_M_001</strain>
        <tissue evidence="4">Leg muscle</tissue>
    </source>
</reference>
<evidence type="ECO:0000259" key="3">
    <source>
        <dbReference type="PROSITE" id="PS50853"/>
    </source>
</evidence>
<keyword evidence="1" id="KW-1015">Disulfide bond</keyword>
<dbReference type="PROSITE" id="PS50853">
    <property type="entry name" value="FN3"/>
    <property type="match status" value="3"/>
</dbReference>
<protein>
    <recommendedName>
        <fullName evidence="3">Fibronectin type-III domain-containing protein</fullName>
    </recommendedName>
</protein>
<dbReference type="InterPro" id="IPR003961">
    <property type="entry name" value="FN3_dom"/>
</dbReference>
<dbReference type="SUPFAM" id="SSF49265">
    <property type="entry name" value="Fibronectin type III"/>
    <property type="match status" value="2"/>
</dbReference>
<evidence type="ECO:0000256" key="2">
    <source>
        <dbReference type="SAM" id="MobiDB-lite"/>
    </source>
</evidence>
<feature type="region of interest" description="Disordered" evidence="2">
    <location>
        <begin position="315"/>
        <end position="334"/>
    </location>
</feature>
<dbReference type="Pfam" id="PF00041">
    <property type="entry name" value="fn3"/>
    <property type="match status" value="2"/>
</dbReference>
<dbReference type="PANTHER" id="PTHR44170:SF56">
    <property type="entry name" value="FIBRONECTIN TYPE-III DOMAIN-CONTAINING PROTEIN"/>
    <property type="match status" value="1"/>
</dbReference>
<feature type="domain" description="Fibronectin type-III" evidence="3">
    <location>
        <begin position="22"/>
        <end position="120"/>
    </location>
</feature>
<dbReference type="EMBL" id="JARBHB010000010">
    <property type="protein sequence ID" value="KAJ8873588.1"/>
    <property type="molecule type" value="Genomic_DNA"/>
</dbReference>
<dbReference type="PANTHER" id="PTHR44170">
    <property type="entry name" value="PROTEIN SIDEKICK"/>
    <property type="match status" value="1"/>
</dbReference>
<feature type="domain" description="Fibronectin type-III" evidence="3">
    <location>
        <begin position="419"/>
        <end position="463"/>
    </location>
</feature>
<sequence length="463" mass="50564">MSRGHEICSVKVVMITSEPPDVPSNMRVQDAGSRWVSLAWGAPGLGDPPVLHYVLQHRPVVQGDWSNTTVEQTARNVRLMVSCPPQPTASACWPPTPRAPARPAISSPSPPCRRVSTCTFLIFSILRPAVVYLILLGSVSASDTLANTSSESPCVECTCLIYSIPAPHEAPVDISAKATSPNSMVVQWKPPKQGRIAGEVLGYRVTCREVSAGSQQVRVVRRASRLEVSLQHLRPYTRYEVTVRAYNGVGAGPPSLPATITTLETASGRTETVNVFVCHAWRPIHSVFGGSDPKVGRKLGYDAGLEAALNCKGRRKPGISEKNPPTSGTVRHDSHEREFGKFAAVSKHEFTLPQFTTCQWWEASRQTAQPPQPPPSTCGLQFFSMESEQEDKLVLCAFWEMSKEQCVDLSVCCSVPDEPPEDVHCAALSAQSMRVTWEPPLPDHRHGAIEGYKVLYSHANLKG</sequence>
<evidence type="ECO:0000313" key="5">
    <source>
        <dbReference type="Proteomes" id="UP001159363"/>
    </source>
</evidence>
<organism evidence="4 5">
    <name type="scientific">Dryococelus australis</name>
    <dbReference type="NCBI Taxonomy" id="614101"/>
    <lineage>
        <taxon>Eukaryota</taxon>
        <taxon>Metazoa</taxon>
        <taxon>Ecdysozoa</taxon>
        <taxon>Arthropoda</taxon>
        <taxon>Hexapoda</taxon>
        <taxon>Insecta</taxon>
        <taxon>Pterygota</taxon>
        <taxon>Neoptera</taxon>
        <taxon>Polyneoptera</taxon>
        <taxon>Phasmatodea</taxon>
        <taxon>Verophasmatodea</taxon>
        <taxon>Anareolatae</taxon>
        <taxon>Phasmatidae</taxon>
        <taxon>Eurycanthinae</taxon>
        <taxon>Dryococelus</taxon>
    </lineage>
</organism>
<dbReference type="Gene3D" id="2.60.40.10">
    <property type="entry name" value="Immunoglobulins"/>
    <property type="match status" value="3"/>
</dbReference>
<feature type="domain" description="Fibronectin type-III" evidence="3">
    <location>
        <begin position="170"/>
        <end position="265"/>
    </location>
</feature>
<dbReference type="InterPro" id="IPR013783">
    <property type="entry name" value="Ig-like_fold"/>
</dbReference>
<evidence type="ECO:0000256" key="1">
    <source>
        <dbReference type="ARBA" id="ARBA00023157"/>
    </source>
</evidence>
<keyword evidence="5" id="KW-1185">Reference proteome</keyword>
<dbReference type="Proteomes" id="UP001159363">
    <property type="component" value="Chromosome 9"/>
</dbReference>
<name>A0ABQ9GNH1_9NEOP</name>
<comment type="caution">
    <text evidence="4">The sequence shown here is derived from an EMBL/GenBank/DDBJ whole genome shotgun (WGS) entry which is preliminary data.</text>
</comment>
<evidence type="ECO:0000313" key="4">
    <source>
        <dbReference type="EMBL" id="KAJ8873588.1"/>
    </source>
</evidence>
<dbReference type="CDD" id="cd00063">
    <property type="entry name" value="FN3"/>
    <property type="match status" value="3"/>
</dbReference>
<dbReference type="InterPro" id="IPR036116">
    <property type="entry name" value="FN3_sf"/>
</dbReference>
<gene>
    <name evidence="4" type="ORF">PR048_024406</name>
</gene>
<proteinExistence type="predicted"/>
<dbReference type="SMART" id="SM00060">
    <property type="entry name" value="FN3"/>
    <property type="match status" value="2"/>
</dbReference>
<accession>A0ABQ9GNH1</accession>